<evidence type="ECO:0000259" key="1">
    <source>
        <dbReference type="Pfam" id="PF01208"/>
    </source>
</evidence>
<evidence type="ECO:0000313" key="3">
    <source>
        <dbReference type="Proteomes" id="UP000050326"/>
    </source>
</evidence>
<name>A0A0P8W548_9CLOT</name>
<dbReference type="InterPro" id="IPR038071">
    <property type="entry name" value="UROD/MetE-like_sf"/>
</dbReference>
<evidence type="ECO:0000313" key="2">
    <source>
        <dbReference type="EMBL" id="KPU43732.1"/>
    </source>
</evidence>
<accession>A0A0P8W548</accession>
<feature type="domain" description="Uroporphyrinogen decarboxylase (URO-D)" evidence="1">
    <location>
        <begin position="181"/>
        <end position="349"/>
    </location>
</feature>
<dbReference type="GO" id="GO:0006779">
    <property type="term" value="P:porphyrin-containing compound biosynthetic process"/>
    <property type="evidence" value="ECO:0007669"/>
    <property type="project" value="InterPro"/>
</dbReference>
<comment type="caution">
    <text evidence="2">The sequence shown here is derived from an EMBL/GenBank/DDBJ whole genome shotgun (WGS) entry which is preliminary data.</text>
</comment>
<dbReference type="OrthoDB" id="9813603at2"/>
<gene>
    <name evidence="2" type="ORF">OXPF_25920</name>
</gene>
<dbReference type="AlphaFoldDB" id="A0A0P8W548"/>
<dbReference type="Proteomes" id="UP000050326">
    <property type="component" value="Unassembled WGS sequence"/>
</dbReference>
<organism evidence="2 3">
    <name type="scientific">Oxobacter pfennigii</name>
    <dbReference type="NCBI Taxonomy" id="36849"/>
    <lineage>
        <taxon>Bacteria</taxon>
        <taxon>Bacillati</taxon>
        <taxon>Bacillota</taxon>
        <taxon>Clostridia</taxon>
        <taxon>Eubacteriales</taxon>
        <taxon>Clostridiaceae</taxon>
        <taxon>Oxobacter</taxon>
    </lineage>
</organism>
<dbReference type="InterPro" id="IPR000257">
    <property type="entry name" value="Uroporphyrinogen_deCOase"/>
</dbReference>
<protein>
    <submittedName>
        <fullName evidence="2">Uroporphyrinogen decarboxylase (URO-D)</fullName>
    </submittedName>
</protein>
<dbReference type="STRING" id="36849.OXPF_25920"/>
<sequence length="457" mass="52129">MSDAVSLSNERTQMYKDLYRGNVPTRIPVSSAFTLDAMILYAGMDIAEIYWDMTKAEAVFDKVCQDFFSDSMPGGTRRYPSFYQLLGSKPFIMGSTGTMQHPNVMGMGPEEYDEFIASPYDCIIEKILPRLYTELDSDPFSRALALAKAARAHGEEMATTGMIAGKMRAKYGFAAIPGNATTAPYDFMADFFRSFTGISKDIRRIPDKVVEACDAITPILIKKGKIPVKSEYGVTVIPLHMAPYMRTQDFEKFWWPSFKKQVDTLSEMGINVSLFVEHDFMRYLDHLYELPENTIMRFEYGDPKLVKEKLGKKHIISGFYPLMLLHTGTKEQCIDKAKELLDILAPGGHFMFDFDKNAFDLSGNIVENLKAVQEYVYLNGRYSEAERAGNTEPKPRVNRTDEIIAEIDANMNSKYFSTWSQYKEKHTELFERLHSVAAPKIEKFEDVMFNFIINLCS</sequence>
<dbReference type="Gene3D" id="3.20.20.210">
    <property type="match status" value="1"/>
</dbReference>
<keyword evidence="3" id="KW-1185">Reference proteome</keyword>
<proteinExistence type="predicted"/>
<dbReference type="Pfam" id="PF01208">
    <property type="entry name" value="URO-D"/>
    <property type="match status" value="1"/>
</dbReference>
<dbReference type="RefSeq" id="WP_152967762.1">
    <property type="nucleotide sequence ID" value="NZ_LKET01000035.1"/>
</dbReference>
<dbReference type="SUPFAM" id="SSF51726">
    <property type="entry name" value="UROD/MetE-like"/>
    <property type="match status" value="1"/>
</dbReference>
<dbReference type="EMBL" id="LKET01000035">
    <property type="protein sequence ID" value="KPU43732.1"/>
    <property type="molecule type" value="Genomic_DNA"/>
</dbReference>
<dbReference type="GO" id="GO:0004853">
    <property type="term" value="F:uroporphyrinogen decarboxylase activity"/>
    <property type="evidence" value="ECO:0007669"/>
    <property type="project" value="InterPro"/>
</dbReference>
<reference evidence="2 3" key="1">
    <citation type="submission" date="2015-09" db="EMBL/GenBank/DDBJ databases">
        <title>Genome sequence of Oxobacter pfennigii DSM 3222.</title>
        <authorList>
            <person name="Poehlein A."/>
            <person name="Bengelsdorf F.R."/>
            <person name="Schiel-Bengelsdorf B."/>
            <person name="Duerre P."/>
            <person name="Daniel R."/>
        </authorList>
    </citation>
    <scope>NUCLEOTIDE SEQUENCE [LARGE SCALE GENOMIC DNA]</scope>
    <source>
        <strain evidence="2 3">DSM 3222</strain>
    </source>
</reference>